<reference evidence="2" key="1">
    <citation type="submission" date="2019-08" db="EMBL/GenBank/DDBJ databases">
        <authorList>
            <person name="Kucharzyk K."/>
            <person name="Murdoch R.W."/>
            <person name="Higgins S."/>
            <person name="Loffler F."/>
        </authorList>
    </citation>
    <scope>NUCLEOTIDE SEQUENCE</scope>
</reference>
<name>A0A645AB85_9ZZZZ</name>
<feature type="compositionally biased region" description="Polar residues" evidence="1">
    <location>
        <begin position="1"/>
        <end position="20"/>
    </location>
</feature>
<dbReference type="EMBL" id="VSSQ01012747">
    <property type="protein sequence ID" value="MPM49958.1"/>
    <property type="molecule type" value="Genomic_DNA"/>
</dbReference>
<organism evidence="2">
    <name type="scientific">bioreactor metagenome</name>
    <dbReference type="NCBI Taxonomy" id="1076179"/>
    <lineage>
        <taxon>unclassified sequences</taxon>
        <taxon>metagenomes</taxon>
        <taxon>ecological metagenomes</taxon>
    </lineage>
</organism>
<comment type="caution">
    <text evidence="2">The sequence shown here is derived from an EMBL/GenBank/DDBJ whole genome shotgun (WGS) entry which is preliminary data.</text>
</comment>
<dbReference type="AlphaFoldDB" id="A0A645AB85"/>
<accession>A0A645AB85</accession>
<feature type="region of interest" description="Disordered" evidence="1">
    <location>
        <begin position="1"/>
        <end position="37"/>
    </location>
</feature>
<evidence type="ECO:0000313" key="2">
    <source>
        <dbReference type="EMBL" id="MPM49958.1"/>
    </source>
</evidence>
<feature type="region of interest" description="Disordered" evidence="1">
    <location>
        <begin position="123"/>
        <end position="148"/>
    </location>
</feature>
<proteinExistence type="predicted"/>
<evidence type="ECO:0000256" key="1">
    <source>
        <dbReference type="SAM" id="MobiDB-lite"/>
    </source>
</evidence>
<sequence length="207" mass="22122">MSSYPTLGVSSRIRSATSVVGTRPSAMPARVSTSRDWPTRSCWSASTADRCSTSSRSVPVVTSTRPSSRASFTVASSPVSAASVTPITCGTSLSSTCVPTRSADISTDGETCTRSRRWPIATSASCSPATPVTRPKDDGGRRSSSSLPFSATSWSRVWASTSVSRWFWSAAPRASVRSCATRRSAEPFSWDSRRDCSVSVRTSSRRR</sequence>
<gene>
    <name evidence="2" type="ORF">SDC9_96692</name>
</gene>
<protein>
    <submittedName>
        <fullName evidence="2">Uncharacterized protein</fullName>
    </submittedName>
</protein>